<comment type="caution">
    <text evidence="2">The sequence shown here is derived from an EMBL/GenBank/DDBJ whole genome shotgun (WGS) entry which is preliminary data.</text>
</comment>
<dbReference type="VEuPathDB" id="FungiDB:MFRU_050g00300"/>
<sequence>MKGLLVFNKDDRLVKSAMFQNAWNNQLLIMRNKNPRTNLANVDQFEDTTAVEQPNSPAKVLEASAVPDLSVEVSSTLPREGQPDAPFVTFPETETDIKIDPDGPMSMTNEHPKRPLIPVLVDAPSNTKDTTYEDGPDSYCHGLPNLECNFQDIQVSPAIPASVTHVPPSPKIIVQNVVFLKDLVCHNYLSEETFLCQKRKFEASAYLFVPVTNNINQIATYSAIVLIWQSDGQFLRFWRSLIDPNYNLIEFTFASAPWLSGFTIDTNNHGDLIKARQHIWDGFWIFVDMESISLNPKFRILAKPKLSHLLSVPSKRPIDSMQHDIQRPCPRGKNQESSSNNTNEGEISSPISDGQVPNIRVASCDRIQSNGQIPISQILPTPSKRPVGRPRIVSERPDYQNTTKPFETPPTR</sequence>
<organism evidence="2 3">
    <name type="scientific">Monilinia fructicola</name>
    <name type="common">Brown rot fungus</name>
    <name type="synonym">Ciboria fructicola</name>
    <dbReference type="NCBI Taxonomy" id="38448"/>
    <lineage>
        <taxon>Eukaryota</taxon>
        <taxon>Fungi</taxon>
        <taxon>Dikarya</taxon>
        <taxon>Ascomycota</taxon>
        <taxon>Pezizomycotina</taxon>
        <taxon>Leotiomycetes</taxon>
        <taxon>Helotiales</taxon>
        <taxon>Sclerotiniaceae</taxon>
        <taxon>Monilinia</taxon>
    </lineage>
</organism>
<dbReference type="AlphaFoldDB" id="A0A5M9K283"/>
<evidence type="ECO:0000313" key="2">
    <source>
        <dbReference type="EMBL" id="KAA8575914.1"/>
    </source>
</evidence>
<feature type="compositionally biased region" description="Polar residues" evidence="1">
    <location>
        <begin position="335"/>
        <end position="352"/>
    </location>
</feature>
<proteinExistence type="predicted"/>
<keyword evidence="3" id="KW-1185">Reference proteome</keyword>
<name>A0A5M9K283_MONFR</name>
<evidence type="ECO:0000313" key="3">
    <source>
        <dbReference type="Proteomes" id="UP000322873"/>
    </source>
</evidence>
<feature type="region of interest" description="Disordered" evidence="1">
    <location>
        <begin position="372"/>
        <end position="412"/>
    </location>
</feature>
<gene>
    <name evidence="2" type="ORF">EYC84_006079</name>
</gene>
<dbReference type="Proteomes" id="UP000322873">
    <property type="component" value="Unassembled WGS sequence"/>
</dbReference>
<evidence type="ECO:0000256" key="1">
    <source>
        <dbReference type="SAM" id="MobiDB-lite"/>
    </source>
</evidence>
<feature type="region of interest" description="Disordered" evidence="1">
    <location>
        <begin position="320"/>
        <end position="356"/>
    </location>
</feature>
<dbReference type="EMBL" id="VICG01000001">
    <property type="protein sequence ID" value="KAA8575914.1"/>
    <property type="molecule type" value="Genomic_DNA"/>
</dbReference>
<accession>A0A5M9K283</accession>
<protein>
    <submittedName>
        <fullName evidence="2">Uncharacterized protein</fullName>
    </submittedName>
</protein>
<reference evidence="2 3" key="1">
    <citation type="submission" date="2019-06" db="EMBL/GenBank/DDBJ databases">
        <title>Genome Sequence of the Brown Rot Fungal Pathogen Monilinia fructicola.</title>
        <authorList>
            <person name="De Miccolis Angelini R.M."/>
            <person name="Landi L."/>
            <person name="Abate D."/>
            <person name="Pollastro S."/>
            <person name="Romanazzi G."/>
            <person name="Faretra F."/>
        </authorList>
    </citation>
    <scope>NUCLEOTIDE SEQUENCE [LARGE SCALE GENOMIC DNA]</scope>
    <source>
        <strain evidence="2 3">Mfrc123</strain>
    </source>
</reference>